<feature type="domain" description="F-box" evidence="1">
    <location>
        <begin position="1"/>
        <end position="47"/>
    </location>
</feature>
<dbReference type="InterPro" id="IPR036047">
    <property type="entry name" value="F-box-like_dom_sf"/>
</dbReference>
<evidence type="ECO:0000313" key="2">
    <source>
        <dbReference type="EMBL" id="CAE6501215.1"/>
    </source>
</evidence>
<protein>
    <recommendedName>
        <fullName evidence="1">F-box domain-containing protein</fullName>
    </recommendedName>
</protein>
<gene>
    <name evidence="2" type="ORF">RDB_LOCUS122719</name>
</gene>
<accession>A0A8H3HEC1</accession>
<dbReference type="InterPro" id="IPR001810">
    <property type="entry name" value="F-box_dom"/>
</dbReference>
<reference evidence="2" key="1">
    <citation type="submission" date="2021-01" db="EMBL/GenBank/DDBJ databases">
        <authorList>
            <person name="Kaushik A."/>
        </authorList>
    </citation>
    <scope>NUCLEOTIDE SEQUENCE</scope>
    <source>
        <strain evidence="2">AG4-RS23</strain>
    </source>
</reference>
<dbReference type="Pfam" id="PF12937">
    <property type="entry name" value="F-box-like"/>
    <property type="match status" value="1"/>
</dbReference>
<name>A0A8H3HEC1_9AGAM</name>
<proteinExistence type="predicted"/>
<dbReference type="EMBL" id="CAJMWY010003302">
    <property type="protein sequence ID" value="CAE6501215.1"/>
    <property type="molecule type" value="Genomic_DNA"/>
</dbReference>
<dbReference type="PROSITE" id="PS50181">
    <property type="entry name" value="FBOX"/>
    <property type="match status" value="1"/>
</dbReference>
<dbReference type="Gene3D" id="3.80.10.10">
    <property type="entry name" value="Ribonuclease Inhibitor"/>
    <property type="match status" value="1"/>
</dbReference>
<dbReference type="SUPFAM" id="SSF52047">
    <property type="entry name" value="RNI-like"/>
    <property type="match status" value="1"/>
</dbReference>
<evidence type="ECO:0000313" key="3">
    <source>
        <dbReference type="Proteomes" id="UP000663861"/>
    </source>
</evidence>
<sequence>MQFNDLPPEIIQQIFSQIPPTRDSLSTASLVCKTWREMILPLLFSSVRLFNQDQNSFIKRIIDETNDASPYSTESKLSSYVRRLVVCRPMDEQELRELGLAIQRMENLEHITWDTVPLSSMGWDNTMGLLQRKSPQLRSLQLILTEEASAIKLAEGFRPRLLLPQAEGRETGEHNDSEQVIAFSNLRKLSIELNHSPHGRAIGEFSPEILYLIRGARSIESLHLDCARIDDSHQVINEIFTSLSSDYFPDLRSIQIVSYRLLHIDHFGGPEFRQFIAKHNQLKQVVITSIGCPYPSPPETVTARDVETIMPSVRYFGSTASGVGVFLQSSLAGQLEGLELSVHFKRILRTRVPELPRLKKLLIRSYYYQNPGNRAWTTILRVLDQLASKTLCLRELTIRVDSLWRGKYDSHNLPKLSHGLTQLPNLHRLTIVQREESLRNQDIRGHIIREFPQLEVVINWEVGTRK</sequence>
<dbReference type="SUPFAM" id="SSF81383">
    <property type="entry name" value="F-box domain"/>
    <property type="match status" value="1"/>
</dbReference>
<dbReference type="AlphaFoldDB" id="A0A8H3HEC1"/>
<dbReference type="Gene3D" id="1.20.1280.50">
    <property type="match status" value="1"/>
</dbReference>
<dbReference type="Proteomes" id="UP000663861">
    <property type="component" value="Unassembled WGS sequence"/>
</dbReference>
<comment type="caution">
    <text evidence="2">The sequence shown here is derived from an EMBL/GenBank/DDBJ whole genome shotgun (WGS) entry which is preliminary data.</text>
</comment>
<organism evidence="2 3">
    <name type="scientific">Rhizoctonia solani</name>
    <dbReference type="NCBI Taxonomy" id="456999"/>
    <lineage>
        <taxon>Eukaryota</taxon>
        <taxon>Fungi</taxon>
        <taxon>Dikarya</taxon>
        <taxon>Basidiomycota</taxon>
        <taxon>Agaricomycotina</taxon>
        <taxon>Agaricomycetes</taxon>
        <taxon>Cantharellales</taxon>
        <taxon>Ceratobasidiaceae</taxon>
        <taxon>Rhizoctonia</taxon>
    </lineage>
</organism>
<dbReference type="InterPro" id="IPR032675">
    <property type="entry name" value="LRR_dom_sf"/>
</dbReference>
<evidence type="ECO:0000259" key="1">
    <source>
        <dbReference type="PROSITE" id="PS50181"/>
    </source>
</evidence>